<dbReference type="Proteomes" id="UP000051682">
    <property type="component" value="Unassembled WGS sequence"/>
</dbReference>
<dbReference type="STRING" id="452084.AR438_11655"/>
<dbReference type="Gene3D" id="4.10.1080.10">
    <property type="entry name" value="TSP type-3 repeat"/>
    <property type="match status" value="2"/>
</dbReference>
<gene>
    <name evidence="2" type="ORF">AR438_11655</name>
</gene>
<feature type="compositionally biased region" description="Polar residues" evidence="1">
    <location>
        <begin position="690"/>
        <end position="703"/>
    </location>
</feature>
<dbReference type="PANTHER" id="PTHR10199:SF100">
    <property type="entry name" value="THROMBOSPONDIN, ISOFORM A"/>
    <property type="match status" value="1"/>
</dbReference>
<dbReference type="CDD" id="cd01951">
    <property type="entry name" value="lectin_L-type"/>
    <property type="match status" value="1"/>
</dbReference>
<reference evidence="2 3" key="1">
    <citation type="submission" date="2015-10" db="EMBL/GenBank/DDBJ databases">
        <title>Chryseobacterium aquaticum genome.</title>
        <authorList>
            <person name="Newman J.D."/>
            <person name="Ferguson M.B."/>
            <person name="Miller J.R."/>
        </authorList>
    </citation>
    <scope>NUCLEOTIDE SEQUENCE [LARGE SCALE GENOMIC DNA]</scope>
    <source>
        <strain evidence="2 3">KCTC 12483</strain>
    </source>
</reference>
<protein>
    <submittedName>
        <fullName evidence="2">Uncharacterized protein</fullName>
    </submittedName>
</protein>
<dbReference type="Gene3D" id="2.60.120.200">
    <property type="match status" value="1"/>
</dbReference>
<dbReference type="PANTHER" id="PTHR10199">
    <property type="entry name" value="THROMBOSPONDIN"/>
    <property type="match status" value="1"/>
</dbReference>
<feature type="region of interest" description="Disordered" evidence="1">
    <location>
        <begin position="682"/>
        <end position="703"/>
    </location>
</feature>
<dbReference type="InterPro" id="IPR018247">
    <property type="entry name" value="EF_Hand_1_Ca_BS"/>
</dbReference>
<dbReference type="SUPFAM" id="SSF49899">
    <property type="entry name" value="Concanavalin A-like lectins/glucanases"/>
    <property type="match status" value="1"/>
</dbReference>
<dbReference type="InterPro" id="IPR028974">
    <property type="entry name" value="TSP_type-3_rpt"/>
</dbReference>
<dbReference type="InterPro" id="IPR056573">
    <property type="entry name" value="Lectin_L-type_dom"/>
</dbReference>
<proteinExistence type="predicted"/>
<keyword evidence="3" id="KW-1185">Reference proteome</keyword>
<dbReference type="Pfam" id="PF18483">
    <property type="entry name" value="Lectin_L-type_dom"/>
    <property type="match status" value="1"/>
</dbReference>
<name>A0A0Q3KPX0_9FLAO</name>
<accession>A0A0Q3KPX0</accession>
<dbReference type="GO" id="GO:0005975">
    <property type="term" value="P:carbohydrate metabolic process"/>
    <property type="evidence" value="ECO:0007669"/>
    <property type="project" value="UniProtKB-ARBA"/>
</dbReference>
<dbReference type="InterPro" id="IPR013320">
    <property type="entry name" value="ConA-like_dom_sf"/>
</dbReference>
<dbReference type="GO" id="GO:0005509">
    <property type="term" value="F:calcium ion binding"/>
    <property type="evidence" value="ECO:0007669"/>
    <property type="project" value="InterPro"/>
</dbReference>
<organism evidence="2 3">
    <name type="scientific">Chryseobacterium aquaticum</name>
    <dbReference type="NCBI Taxonomy" id="452084"/>
    <lineage>
        <taxon>Bacteria</taxon>
        <taxon>Pseudomonadati</taxon>
        <taxon>Bacteroidota</taxon>
        <taxon>Flavobacteriia</taxon>
        <taxon>Flavobacteriales</taxon>
        <taxon>Weeksellaceae</taxon>
        <taxon>Chryseobacterium group</taxon>
        <taxon>Chryseobacterium</taxon>
    </lineage>
</organism>
<dbReference type="EMBL" id="LLYZ01000005">
    <property type="protein sequence ID" value="KQK26220.1"/>
    <property type="molecule type" value="Genomic_DNA"/>
</dbReference>
<evidence type="ECO:0000313" key="3">
    <source>
        <dbReference type="Proteomes" id="UP000051682"/>
    </source>
</evidence>
<sequence length="1788" mass="184753">MVITAFAERVHSPTLASNYLSTPDGSNDDGNTLPIQVNGIQASYLSSPWTTDVLTSPNTTIFSTQNPVRYVSDAMGLPTGASTITFTGINLPENGGDEIIVNIAVFANANPNPSLLNWTSVRNFNTTNILTLSATTPIIPAGNTINDIVFFGTGGISQEKQVTFSSGWTTIQSDIVSNTSGSSTNLASMSPNELDGIGYTTAYRTIASGNPTFTLSRTATNPSTEAASANLISILPLARPSVSGTVYIDNNGLTGGINNGGTGGGTWNTANALYVNAIDTNGNVVATALVNTSGVFTFPSGGNLIEGDVVKFQLSKTQGSVGQPAPAKELPVGWGTVGESTTSGTSDGTINGEFTLTIGTANSPNNTTNRFGVTACAAGIVAPEVTTPLSISCPATTINLNIAHTGIVPTGSSLVWFTNSTHTGTALSGTQITQATAGIYYAFYYDSLNNCYSPAAIVTITENTTDSDGDGILDTCDLDDDNDGILDSSECQSSNKITDGVFPTSGTTIPSWTTTGLFALNARGLQFDADNVVTTVRQTVSSVFSGSTININNIRWLTTNNAAATGRLITEFLYDGTVYATIDTGIGVAGSIPTVTGNNGAITNISTLPSIASTGVYSTPSNIIISLPSSLPSSGEFQIRFTSGSTNADDISIESVQLISCSDFDGDGIPNFQDLDSDGDGCPDAIEGSGNFNPSTTASGTLTTQSPNINFGTAVDANGIPTIVGASGQGIGDSLDVIKDCKDSDGDGIPDWQDLDDDNDGILDCVENGLNTTLDKIFKANNNATLIASPSTGPVNQYRLTNGLAQNGQVWSYGKVDFTKSFTLSTKALLSGADGIAIVFHNSPLAQSASGTNGQGLGARGIANGIALELDTFANSCVNDANNGANCDPSFDHGSIRTTATWINAGKLAGDGQLGDGTVDDGLWHDVVINWNSVTRNLSYTFDGVAVTNYTFPTTGANAIETILAGNSAYFGFTASTGGAGNNNSVGFDSLCTLPVYLDTDSDGISNHLDLDSDGDSCTDAIEGAGNFTTSQLTTASGNISSQSPNQNFGIAVDANGIPVTVGAVGQEIGQSQDISKNDCLDSDNDGVPNWIDLDSDNDGILDIDENCTGFVAQNTNGIWKGDTNSNLTVNLGTSTTQTTNSTFNDGKHYYYINNSGAGNRYVVTGNFNNFTYTFSTPVKAKEIAFYLTDLDPGGSLNSSVSFKVNSGNPNGKFTSLIMYGLSGTAPYLNFNPVTGVMTHDGTDNQRILLKGQGDSLVSSITINSTNINSGDSVAFSLFALKTCDTDQDGISNDLDLDSDGDGCPDAIEGSANFTPANLFNSSMSGGNTGGSYTGSAGPVSNNLGNTVGNTPTTMGVPTIAGTGQAVGGSQIATNNSQCLDSDGDGIPDYLDLDDDNDGILDTVEMCKSAVSTDFFNGQSATVNAVSGITVVSTTATLTPAVSRYSLGWHFGDATGAVSNEMSINFNNPVYLANDGIDYDLGGMDNGSKFGNFFIVYEDGTRLSNLSISLAGISPAGGIIISTINGANAIETQAGPNTSANLTLIGVDRTKRIVKMGYTVYALNGNGATSETMRPRVQIDCDMDGDGIPNQLDLDSDNDGCLDAIEGGANITTSQLVNAGGIITVGTGSTATNQNLCADNSCVDANGVPNIVGTSGQTVGDSQNGTVSSQCSSACYKPGITDAGNTYPTKHGITALGRAGAENENWPMVRQSAWTVLEAKTKGLVINRVNFNASNQPVADDGTTLVITNPVEGMMVYDITNNCLKIYTSNDGGSTFQWHCMSTQTCPN</sequence>
<evidence type="ECO:0000313" key="2">
    <source>
        <dbReference type="EMBL" id="KQK26220.1"/>
    </source>
</evidence>
<dbReference type="PROSITE" id="PS00018">
    <property type="entry name" value="EF_HAND_1"/>
    <property type="match status" value="1"/>
</dbReference>
<dbReference type="GO" id="GO:0004553">
    <property type="term" value="F:hydrolase activity, hydrolyzing O-glycosyl compounds"/>
    <property type="evidence" value="ECO:0007669"/>
    <property type="project" value="UniProtKB-ARBA"/>
</dbReference>
<evidence type="ECO:0000256" key="1">
    <source>
        <dbReference type="SAM" id="MobiDB-lite"/>
    </source>
</evidence>
<comment type="caution">
    <text evidence="2">The sequence shown here is derived from an EMBL/GenBank/DDBJ whole genome shotgun (WGS) entry which is preliminary data.</text>
</comment>
<dbReference type="SUPFAM" id="SSF103647">
    <property type="entry name" value="TSP type-3 repeat"/>
    <property type="match status" value="4"/>
</dbReference>